<dbReference type="PANTHER" id="PTHR33498:SF1">
    <property type="entry name" value="TRANSPOSASE FOR INSERTION SEQUENCE ELEMENT IS1557"/>
    <property type="match status" value="1"/>
</dbReference>
<dbReference type="EMBL" id="FQUK01000058">
    <property type="protein sequence ID" value="SHF31551.1"/>
    <property type="molecule type" value="Genomic_DNA"/>
</dbReference>
<dbReference type="Proteomes" id="UP000242857">
    <property type="component" value="Unassembled WGS sequence"/>
</dbReference>
<proteinExistence type="predicted"/>
<dbReference type="InterPro" id="IPR002560">
    <property type="entry name" value="Transposase_DDE"/>
</dbReference>
<keyword evidence="3" id="KW-1185">Reference proteome</keyword>
<evidence type="ECO:0000313" key="3">
    <source>
        <dbReference type="Proteomes" id="UP000242857"/>
    </source>
</evidence>
<gene>
    <name evidence="2" type="ORF">SAMN02745204_02253</name>
</gene>
<dbReference type="NCBIfam" id="NF033550">
    <property type="entry name" value="transpos_ISL3"/>
    <property type="match status" value="1"/>
</dbReference>
<accession>A0A1M5AMQ8</accession>
<dbReference type="PANTHER" id="PTHR33498">
    <property type="entry name" value="TRANSPOSASE FOR INSERTION SEQUENCE ELEMENT IS1557"/>
    <property type="match status" value="1"/>
</dbReference>
<reference evidence="3" key="1">
    <citation type="submission" date="2016-11" db="EMBL/GenBank/DDBJ databases">
        <authorList>
            <person name="Varghese N."/>
            <person name="Submissions S."/>
        </authorList>
    </citation>
    <scope>NUCLEOTIDE SEQUENCE [LARGE SCALE GENOMIC DNA]</scope>
    <source>
        <strain evidence="3">DSM 14834</strain>
    </source>
</reference>
<sequence>MSATRALAIDETSYRRGHTYLTLAADAEQRRVVFVTEGRRVEAIAALAGHLAAHQATPGQIESVSIDMSPSYIRGVTDHLPNARITFDKFHVIAQASLALDRTRRAEQKSDPALKGLRWALLKDRDRLPREQRGELDALIAAATSKRTARAWLYRENLREILERKQINVVAALLRQWCTNVMRSKVEPMKDVARMIRKHFDGILAWSQTRQTNGFLEAINGLFQAAKRKARGYTRLDTMRTVIFLIAGKLDFSRLNPHVA</sequence>
<dbReference type="Pfam" id="PF01610">
    <property type="entry name" value="DDE_Tnp_ISL3"/>
    <property type="match status" value="1"/>
</dbReference>
<dbReference type="AlphaFoldDB" id="A0A1M5AMQ8"/>
<name>A0A1M5AMQ8_9GAMM</name>
<dbReference type="InterPro" id="IPR047951">
    <property type="entry name" value="Transpos_ISL3"/>
</dbReference>
<evidence type="ECO:0000259" key="1">
    <source>
        <dbReference type="Pfam" id="PF01610"/>
    </source>
</evidence>
<evidence type="ECO:0000313" key="2">
    <source>
        <dbReference type="EMBL" id="SHF31551.1"/>
    </source>
</evidence>
<protein>
    <submittedName>
        <fullName evidence="2">Transposase</fullName>
    </submittedName>
</protein>
<organism evidence="2 3">
    <name type="scientific">Thermomonas hydrothermalis</name>
    <dbReference type="NCBI Taxonomy" id="213588"/>
    <lineage>
        <taxon>Bacteria</taxon>
        <taxon>Pseudomonadati</taxon>
        <taxon>Pseudomonadota</taxon>
        <taxon>Gammaproteobacteria</taxon>
        <taxon>Lysobacterales</taxon>
        <taxon>Lysobacteraceae</taxon>
        <taxon>Thermomonas</taxon>
    </lineage>
</organism>
<feature type="domain" description="Transposase IS204/IS1001/IS1096/IS1165 DDE" evidence="1">
    <location>
        <begin position="7"/>
        <end position="243"/>
    </location>
</feature>
<dbReference type="STRING" id="213588.SAMN02745204_02253"/>